<dbReference type="PANTHER" id="PTHR45835:SF91">
    <property type="entry name" value="RETROTRANSPOSON, TY3-GYPSY SUBCLASS-LIKE PROTEIN"/>
    <property type="match status" value="1"/>
</dbReference>
<sequence>MTQEISIPTWKWEVINMDFITGLPRTHRQHDFIWVIVDRVTKSAHFFVVKTIDSAEDYAKLYINETVMFHQSRQKSYADVGRRDLEFEINDWVFLKVSPMKEVMIFGKKGKLRPGYDSLTYEEVSVEILDRQVCRLRNKEVSLVKVLWRIRFVEGATWEAEAIEMAKSVTLEILGREKLEWEGVYKPKASKVISFIRDKKLVGQGCLAYFPHIQDVDVESPSIKSILVVSEFNVVFPTDLLVCLRIGIWISTLTWNMTLAPSSSILISWLRQN</sequence>
<dbReference type="SUPFAM" id="SSF53098">
    <property type="entry name" value="Ribonuclease H-like"/>
    <property type="match status" value="1"/>
</dbReference>
<gene>
    <name evidence="1" type="ORF">MTR67_048069</name>
</gene>
<proteinExistence type="predicted"/>
<evidence type="ECO:0000313" key="2">
    <source>
        <dbReference type="Proteomes" id="UP001234989"/>
    </source>
</evidence>
<dbReference type="InterPro" id="IPR012337">
    <property type="entry name" value="RNaseH-like_sf"/>
</dbReference>
<dbReference type="PANTHER" id="PTHR45835">
    <property type="entry name" value="YALI0A06105P"/>
    <property type="match status" value="1"/>
</dbReference>
<organism evidence="1 2">
    <name type="scientific">Solanum verrucosum</name>
    <dbReference type="NCBI Taxonomy" id="315347"/>
    <lineage>
        <taxon>Eukaryota</taxon>
        <taxon>Viridiplantae</taxon>
        <taxon>Streptophyta</taxon>
        <taxon>Embryophyta</taxon>
        <taxon>Tracheophyta</taxon>
        <taxon>Spermatophyta</taxon>
        <taxon>Magnoliopsida</taxon>
        <taxon>eudicotyledons</taxon>
        <taxon>Gunneridae</taxon>
        <taxon>Pentapetalae</taxon>
        <taxon>asterids</taxon>
        <taxon>lamiids</taxon>
        <taxon>Solanales</taxon>
        <taxon>Solanaceae</taxon>
        <taxon>Solanoideae</taxon>
        <taxon>Solaneae</taxon>
        <taxon>Solanum</taxon>
    </lineage>
</organism>
<dbReference type="InterPro" id="IPR036397">
    <property type="entry name" value="RNaseH_sf"/>
</dbReference>
<dbReference type="Gene3D" id="3.30.420.10">
    <property type="entry name" value="Ribonuclease H-like superfamily/Ribonuclease H"/>
    <property type="match status" value="1"/>
</dbReference>
<protein>
    <submittedName>
        <fullName evidence="1">Uncharacterized protein</fullName>
    </submittedName>
</protein>
<name>A0AAF0UZP6_SOLVR</name>
<dbReference type="GO" id="GO:0003676">
    <property type="term" value="F:nucleic acid binding"/>
    <property type="evidence" value="ECO:0007669"/>
    <property type="project" value="InterPro"/>
</dbReference>
<accession>A0AAF0UZP6</accession>
<keyword evidence="2" id="KW-1185">Reference proteome</keyword>
<dbReference type="AlphaFoldDB" id="A0AAF0UZP6"/>
<reference evidence="1" key="1">
    <citation type="submission" date="2023-08" db="EMBL/GenBank/DDBJ databases">
        <title>A de novo genome assembly of Solanum verrucosum Schlechtendal, a Mexican diploid species geographically isolated from the other diploid A-genome species in potato relatives.</title>
        <authorList>
            <person name="Hosaka K."/>
        </authorList>
    </citation>
    <scope>NUCLEOTIDE SEQUENCE</scope>
    <source>
        <tissue evidence="1">Young leaves</tissue>
    </source>
</reference>
<evidence type="ECO:0000313" key="1">
    <source>
        <dbReference type="EMBL" id="WMV54684.1"/>
    </source>
</evidence>
<dbReference type="Proteomes" id="UP001234989">
    <property type="component" value="Chromosome 11"/>
</dbReference>
<dbReference type="EMBL" id="CP133622">
    <property type="protein sequence ID" value="WMV54684.1"/>
    <property type="molecule type" value="Genomic_DNA"/>
</dbReference>